<dbReference type="InterPro" id="IPR027417">
    <property type="entry name" value="P-loop_NTPase"/>
</dbReference>
<evidence type="ECO:0000256" key="3">
    <source>
        <dbReference type="ARBA" id="ARBA00013368"/>
    </source>
</evidence>
<evidence type="ECO:0000313" key="6">
    <source>
        <dbReference type="Proteomes" id="UP000075806"/>
    </source>
</evidence>
<evidence type="ECO:0000256" key="4">
    <source>
        <dbReference type="SAM" id="Coils"/>
    </source>
</evidence>
<evidence type="ECO:0000256" key="1">
    <source>
        <dbReference type="ARBA" id="ARBA00006930"/>
    </source>
</evidence>
<evidence type="ECO:0000256" key="2">
    <source>
        <dbReference type="ARBA" id="ARBA00011322"/>
    </source>
</evidence>
<evidence type="ECO:0000313" key="5">
    <source>
        <dbReference type="EMBL" id="KYG34985.1"/>
    </source>
</evidence>
<sequence length="221" mass="25328">MEMTEDKLLKLEEVLEQTKTEWIRLDANRSLLKEQLQNKEKELAEYRQSAEVYEKARILLQQSAEYAREQAKQQMETLVSNALQYVFGPLFSFVIEIEEQGNKAVAEFYVVSEYEGIKVKTRPQDSRGGGVVDIVTLALRIALLETVQPKLNGALLLDEPGKHVSDEYVHLLYDFLKSLSSMFDRQVIMITHNHHLAESADQAYQVEIQDGISEVAILDRP</sequence>
<protein>
    <recommendedName>
        <fullName evidence="3">Nuclease SbcCD subunit C</fullName>
    </recommendedName>
</protein>
<comment type="caution">
    <text evidence="5">The sequence shown here is derived from an EMBL/GenBank/DDBJ whole genome shotgun (WGS) entry which is preliminary data.</text>
</comment>
<gene>
    <name evidence="5" type="ORF">AZF04_01230</name>
</gene>
<name>A0A162F7Q6_9BACI</name>
<reference evidence="5" key="1">
    <citation type="submission" date="2016-02" db="EMBL/GenBank/DDBJ databases">
        <title>Genome sequence of Bacillus trypoxylicola KCTC 13244(T).</title>
        <authorList>
            <person name="Jeong H."/>
            <person name="Park S.-H."/>
            <person name="Choi S.-K."/>
        </authorList>
    </citation>
    <scope>NUCLEOTIDE SEQUENCE [LARGE SCALE GENOMIC DNA]</scope>
    <source>
        <strain evidence="5">KCTC 13244</strain>
    </source>
</reference>
<organism evidence="5 6">
    <name type="scientific">Alkalihalobacillus trypoxylicola</name>
    <dbReference type="NCBI Taxonomy" id="519424"/>
    <lineage>
        <taxon>Bacteria</taxon>
        <taxon>Bacillati</taxon>
        <taxon>Bacillota</taxon>
        <taxon>Bacilli</taxon>
        <taxon>Bacillales</taxon>
        <taxon>Bacillaceae</taxon>
        <taxon>Alkalihalobacillus</taxon>
    </lineage>
</organism>
<dbReference type="Gene3D" id="3.40.50.300">
    <property type="entry name" value="P-loop containing nucleotide triphosphate hydrolases"/>
    <property type="match status" value="1"/>
</dbReference>
<comment type="similarity">
    <text evidence="1">Belongs to the SMC family. SbcC subfamily.</text>
</comment>
<dbReference type="STRING" id="519424.AZF04_01230"/>
<dbReference type="RefSeq" id="WP_052339997.1">
    <property type="nucleotide sequence ID" value="NZ_LTAO01000001.1"/>
</dbReference>
<dbReference type="EMBL" id="LTAO01000001">
    <property type="protein sequence ID" value="KYG34985.1"/>
    <property type="molecule type" value="Genomic_DNA"/>
</dbReference>
<accession>A0A162F7Q6</accession>
<feature type="coiled-coil region" evidence="4">
    <location>
        <begin position="1"/>
        <end position="56"/>
    </location>
</feature>
<dbReference type="OrthoDB" id="2380879at2"/>
<dbReference type="SUPFAM" id="SSF52540">
    <property type="entry name" value="P-loop containing nucleoside triphosphate hydrolases"/>
    <property type="match status" value="1"/>
</dbReference>
<dbReference type="PANTHER" id="PTHR32114">
    <property type="entry name" value="ABC TRANSPORTER ABCH.3"/>
    <property type="match status" value="1"/>
</dbReference>
<comment type="subunit">
    <text evidence="2">Heterodimer of SbcC and SbcD.</text>
</comment>
<dbReference type="AlphaFoldDB" id="A0A162F7Q6"/>
<dbReference type="Proteomes" id="UP000075806">
    <property type="component" value="Unassembled WGS sequence"/>
</dbReference>
<proteinExistence type="inferred from homology"/>
<keyword evidence="4" id="KW-0175">Coiled coil</keyword>
<keyword evidence="6" id="KW-1185">Reference proteome</keyword>
<dbReference type="PANTHER" id="PTHR32114:SF2">
    <property type="entry name" value="ABC TRANSPORTER ABCH.3"/>
    <property type="match status" value="1"/>
</dbReference>